<evidence type="ECO:0000256" key="1">
    <source>
        <dbReference type="ARBA" id="ARBA00004123"/>
    </source>
</evidence>
<keyword evidence="6" id="KW-0597">Phosphoprotein</keyword>
<dbReference type="Gene3D" id="3.40.50.2300">
    <property type="match status" value="1"/>
</dbReference>
<dbReference type="GO" id="GO:0003677">
    <property type="term" value="F:DNA binding"/>
    <property type="evidence" value="ECO:0007669"/>
    <property type="project" value="InterPro"/>
</dbReference>
<dbReference type="SUPFAM" id="SSF52172">
    <property type="entry name" value="CheY-like"/>
    <property type="match status" value="1"/>
</dbReference>
<evidence type="ECO:0000256" key="2">
    <source>
        <dbReference type="ARBA" id="ARBA00023012"/>
    </source>
</evidence>
<dbReference type="FunFam" id="1.10.10.60:FF:000007">
    <property type="entry name" value="Two-component response regulator"/>
    <property type="match status" value="1"/>
</dbReference>
<proteinExistence type="predicted"/>
<evidence type="ECO:0000313" key="9">
    <source>
        <dbReference type="Proteomes" id="UP001237642"/>
    </source>
</evidence>
<feature type="domain" description="Response regulatory" evidence="7">
    <location>
        <begin position="3"/>
        <end position="117"/>
    </location>
</feature>
<reference evidence="8" key="1">
    <citation type="submission" date="2023-02" db="EMBL/GenBank/DDBJ databases">
        <title>Genome of toxic invasive species Heracleum sosnowskyi carries increased number of genes despite the absence of recent whole-genome duplications.</title>
        <authorList>
            <person name="Schelkunov M."/>
            <person name="Shtratnikova V."/>
            <person name="Makarenko M."/>
            <person name="Klepikova A."/>
            <person name="Omelchenko D."/>
            <person name="Novikova G."/>
            <person name="Obukhova E."/>
            <person name="Bogdanov V."/>
            <person name="Penin A."/>
            <person name="Logacheva M."/>
        </authorList>
    </citation>
    <scope>NUCLEOTIDE SEQUENCE</scope>
    <source>
        <strain evidence="8">Hsosn_3</strain>
        <tissue evidence="8">Leaf</tissue>
    </source>
</reference>
<evidence type="ECO:0000256" key="4">
    <source>
        <dbReference type="ARBA" id="ARBA00023163"/>
    </source>
</evidence>
<dbReference type="PROSITE" id="PS50110">
    <property type="entry name" value="RESPONSE_REGULATORY"/>
    <property type="match status" value="1"/>
</dbReference>
<dbReference type="GO" id="GO:0000160">
    <property type="term" value="P:phosphorelay signal transduction system"/>
    <property type="evidence" value="ECO:0007669"/>
    <property type="project" value="UniProtKB-KW"/>
</dbReference>
<dbReference type="SMART" id="SM00448">
    <property type="entry name" value="REC"/>
    <property type="match status" value="1"/>
</dbReference>
<keyword evidence="9" id="KW-1185">Reference proteome</keyword>
<accession>A0AAD8I6T1</accession>
<keyword evidence="3" id="KW-0805">Transcription regulation</keyword>
<dbReference type="InterPro" id="IPR011006">
    <property type="entry name" value="CheY-like_superfamily"/>
</dbReference>
<evidence type="ECO:0000256" key="6">
    <source>
        <dbReference type="PROSITE-ProRule" id="PRU00169"/>
    </source>
</evidence>
<dbReference type="PANTHER" id="PTHR43874:SF19">
    <property type="entry name" value="RESPONSE REGULATOR 23-RELATED"/>
    <property type="match status" value="1"/>
</dbReference>
<dbReference type="InterPro" id="IPR009057">
    <property type="entry name" value="Homeodomain-like_sf"/>
</dbReference>
<name>A0AAD8I6T1_9APIA</name>
<comment type="subcellular location">
    <subcellularLocation>
        <location evidence="1">Nucleus</location>
    </subcellularLocation>
</comment>
<dbReference type="Gene3D" id="1.10.10.60">
    <property type="entry name" value="Homeodomain-like"/>
    <property type="match status" value="1"/>
</dbReference>
<dbReference type="PANTHER" id="PTHR43874">
    <property type="entry name" value="TWO-COMPONENT RESPONSE REGULATOR"/>
    <property type="match status" value="1"/>
</dbReference>
<keyword evidence="5" id="KW-0539">Nucleus</keyword>
<dbReference type="InterPro" id="IPR006447">
    <property type="entry name" value="Myb_dom_plants"/>
</dbReference>
<dbReference type="GO" id="GO:0005634">
    <property type="term" value="C:nucleus"/>
    <property type="evidence" value="ECO:0007669"/>
    <property type="project" value="UniProtKB-SubCell"/>
</dbReference>
<protein>
    <recommendedName>
        <fullName evidence="7">Response regulatory domain-containing protein</fullName>
    </recommendedName>
</protein>
<dbReference type="NCBIfam" id="TIGR01557">
    <property type="entry name" value="myb_SHAQKYF"/>
    <property type="match status" value="1"/>
</dbReference>
<dbReference type="AlphaFoldDB" id="A0AAD8I6T1"/>
<evidence type="ECO:0000256" key="5">
    <source>
        <dbReference type="ARBA" id="ARBA00023242"/>
    </source>
</evidence>
<gene>
    <name evidence="8" type="ORF">POM88_025687</name>
</gene>
<reference evidence="8" key="2">
    <citation type="submission" date="2023-05" db="EMBL/GenBank/DDBJ databases">
        <authorList>
            <person name="Schelkunov M.I."/>
        </authorList>
    </citation>
    <scope>NUCLEOTIDE SEQUENCE</scope>
    <source>
        <strain evidence="8">Hsosn_3</strain>
        <tissue evidence="8">Leaf</tissue>
    </source>
</reference>
<feature type="modified residue" description="4-aspartylphosphate" evidence="6">
    <location>
        <position position="53"/>
    </location>
</feature>
<dbReference type="EMBL" id="JAUIZM010000006">
    <property type="protein sequence ID" value="KAK1378943.1"/>
    <property type="molecule type" value="Genomic_DNA"/>
</dbReference>
<evidence type="ECO:0000259" key="7">
    <source>
        <dbReference type="PROSITE" id="PS50110"/>
    </source>
</evidence>
<dbReference type="GO" id="GO:0009736">
    <property type="term" value="P:cytokinin-activated signaling pathway"/>
    <property type="evidence" value="ECO:0007669"/>
    <property type="project" value="InterPro"/>
</dbReference>
<comment type="caution">
    <text evidence="8">The sequence shown here is derived from an EMBL/GenBank/DDBJ whole genome shotgun (WGS) entry which is preliminary data.</text>
</comment>
<dbReference type="InterPro" id="IPR045279">
    <property type="entry name" value="ARR-like"/>
</dbReference>
<evidence type="ECO:0000313" key="8">
    <source>
        <dbReference type="EMBL" id="KAK1378943.1"/>
    </source>
</evidence>
<evidence type="ECO:0000256" key="3">
    <source>
        <dbReference type="ARBA" id="ARBA00023015"/>
    </source>
</evidence>
<keyword evidence="4" id="KW-0804">Transcription</keyword>
<dbReference type="InterPro" id="IPR001789">
    <property type="entry name" value="Sig_transdc_resp-reg_receiver"/>
</dbReference>
<organism evidence="8 9">
    <name type="scientific">Heracleum sosnowskyi</name>
    <dbReference type="NCBI Taxonomy" id="360622"/>
    <lineage>
        <taxon>Eukaryota</taxon>
        <taxon>Viridiplantae</taxon>
        <taxon>Streptophyta</taxon>
        <taxon>Embryophyta</taxon>
        <taxon>Tracheophyta</taxon>
        <taxon>Spermatophyta</taxon>
        <taxon>Magnoliopsida</taxon>
        <taxon>eudicotyledons</taxon>
        <taxon>Gunneridae</taxon>
        <taxon>Pentapetalae</taxon>
        <taxon>asterids</taxon>
        <taxon>campanulids</taxon>
        <taxon>Apiales</taxon>
        <taxon>Apiaceae</taxon>
        <taxon>Apioideae</taxon>
        <taxon>apioid superclade</taxon>
        <taxon>Tordylieae</taxon>
        <taxon>Tordyliinae</taxon>
        <taxon>Heracleum</taxon>
    </lineage>
</organism>
<dbReference type="Proteomes" id="UP001237642">
    <property type="component" value="Unassembled WGS sequence"/>
</dbReference>
<keyword evidence="2" id="KW-0902">Two-component regulatory system</keyword>
<dbReference type="SUPFAM" id="SSF46689">
    <property type="entry name" value="Homeodomain-like"/>
    <property type="match status" value="1"/>
</dbReference>
<sequence>MYSVLLVDDDGMCLADVKTSLAKWNIYEVTTVCHAFDAMCLLEQKSFDLVMMDIHMSEINGFELLKHITEEFKTPVVLMLEEFNSNKICEGLKNGDNTFLIKPIMADDVRDMWQLCEMRKINLKMDNKIVRRSLANVPASSFTTKNSDDKSTKRTRNIVWTPRLHTQFVEALLIFGYHNAIPKNISEALNEPTITREQVGSHLQKYRKFVNRVLDGKISFKSSKYYNNRNYYSSLVGGNPDIFLINQLREERRTGKQAAPIPPSLPLSPFNKDESFSSTIVNAGPTSTNCTSFIDVASQELGNSTFPIGGNLNMGNLVWSNTTYGNHSQNLNYETNQMGHYNDNTLMQQQIYNFTNGALFGGGNVNHLFPSTNLVSSSGTSTESIHNNFIYEQPLNLGGQGNTIIFNVNNFSGVQVENGQPNQNFGTSFGTHQFTNTAVNEQACL</sequence>
<dbReference type="Pfam" id="PF00072">
    <property type="entry name" value="Response_reg"/>
    <property type="match status" value="1"/>
</dbReference>